<evidence type="ECO:0000313" key="2">
    <source>
        <dbReference type="Proteomes" id="UP000473325"/>
    </source>
</evidence>
<accession>A0A6L7ERY0</accession>
<dbReference type="AlphaFoldDB" id="A0A6L7ERY0"/>
<dbReference type="Proteomes" id="UP000473325">
    <property type="component" value="Unassembled WGS sequence"/>
</dbReference>
<dbReference type="EMBL" id="WUEK01000006">
    <property type="protein sequence ID" value="MXG90197.1"/>
    <property type="molecule type" value="Genomic_DNA"/>
</dbReference>
<dbReference type="InterPro" id="IPR009097">
    <property type="entry name" value="Cyclic_Pdiesterase"/>
</dbReference>
<sequence>MARFDAERRELFPAGRTQVGAHLTLFHAVPGELEDRVRHDLAEAAREQEAFDVRVAEVMSLGRGAAYRLEAPELEQVHRRLQRAWSDHLTPQDAQGLRAHVTVQNKVAPEAAKATVERLRSTFSPSTARAESLALWRYVGGPWEPVETFAFAPGTD</sequence>
<dbReference type="Pfam" id="PF13563">
    <property type="entry name" value="2_5_RNA_ligase2"/>
    <property type="match status" value="1"/>
</dbReference>
<comment type="caution">
    <text evidence="1">The sequence shown here is derived from an EMBL/GenBank/DDBJ whole genome shotgun (WGS) entry which is preliminary data.</text>
</comment>
<proteinExistence type="predicted"/>
<organism evidence="1 2">
    <name type="scientific">Nocardioides flavescens</name>
    <dbReference type="NCBI Taxonomy" id="2691959"/>
    <lineage>
        <taxon>Bacteria</taxon>
        <taxon>Bacillati</taxon>
        <taxon>Actinomycetota</taxon>
        <taxon>Actinomycetes</taxon>
        <taxon>Propionibacteriales</taxon>
        <taxon>Nocardioidaceae</taxon>
        <taxon>Nocardioides</taxon>
    </lineage>
</organism>
<gene>
    <name evidence="1" type="ORF">GRQ65_11605</name>
</gene>
<protein>
    <submittedName>
        <fullName evidence="1">2'-5' RNA ligase family protein</fullName>
    </submittedName>
</protein>
<keyword evidence="2" id="KW-1185">Reference proteome</keyword>
<name>A0A6L7ERY0_9ACTN</name>
<dbReference type="SUPFAM" id="SSF55144">
    <property type="entry name" value="LigT-like"/>
    <property type="match status" value="1"/>
</dbReference>
<dbReference type="Gene3D" id="3.90.1140.10">
    <property type="entry name" value="Cyclic phosphodiesterase"/>
    <property type="match status" value="1"/>
</dbReference>
<dbReference type="GO" id="GO:0016874">
    <property type="term" value="F:ligase activity"/>
    <property type="evidence" value="ECO:0007669"/>
    <property type="project" value="UniProtKB-KW"/>
</dbReference>
<keyword evidence="1" id="KW-0436">Ligase</keyword>
<reference evidence="1 2" key="1">
    <citation type="submission" date="2019-12" db="EMBL/GenBank/DDBJ databases">
        <authorList>
            <person name="Kun Z."/>
        </authorList>
    </citation>
    <scope>NUCLEOTIDE SEQUENCE [LARGE SCALE GENOMIC DNA]</scope>
    <source>
        <strain evidence="1 2">YIM 123512</strain>
    </source>
</reference>
<evidence type="ECO:0000313" key="1">
    <source>
        <dbReference type="EMBL" id="MXG90197.1"/>
    </source>
</evidence>